<dbReference type="EMBL" id="GBRH01160363">
    <property type="protein sequence ID" value="JAE37533.1"/>
    <property type="molecule type" value="Transcribed_RNA"/>
</dbReference>
<reference evidence="1" key="2">
    <citation type="journal article" date="2015" name="Data Brief">
        <title>Shoot transcriptome of the giant reed, Arundo donax.</title>
        <authorList>
            <person name="Barrero R.A."/>
            <person name="Guerrero F.D."/>
            <person name="Moolhuijzen P."/>
            <person name="Goolsby J.A."/>
            <person name="Tidwell J."/>
            <person name="Bellgard S.E."/>
            <person name="Bellgard M.I."/>
        </authorList>
    </citation>
    <scope>NUCLEOTIDE SEQUENCE</scope>
    <source>
        <tissue evidence="1">Shoot tissue taken approximately 20 cm above the soil surface</tissue>
    </source>
</reference>
<evidence type="ECO:0000313" key="1">
    <source>
        <dbReference type="EMBL" id="JAE37533.1"/>
    </source>
</evidence>
<proteinExistence type="predicted"/>
<dbReference type="AlphaFoldDB" id="A0A0A9HXC2"/>
<accession>A0A0A9HXC2</accession>
<organism evidence="1">
    <name type="scientific">Arundo donax</name>
    <name type="common">Giant reed</name>
    <name type="synonym">Donax arundinaceus</name>
    <dbReference type="NCBI Taxonomy" id="35708"/>
    <lineage>
        <taxon>Eukaryota</taxon>
        <taxon>Viridiplantae</taxon>
        <taxon>Streptophyta</taxon>
        <taxon>Embryophyta</taxon>
        <taxon>Tracheophyta</taxon>
        <taxon>Spermatophyta</taxon>
        <taxon>Magnoliopsida</taxon>
        <taxon>Liliopsida</taxon>
        <taxon>Poales</taxon>
        <taxon>Poaceae</taxon>
        <taxon>PACMAD clade</taxon>
        <taxon>Arundinoideae</taxon>
        <taxon>Arundineae</taxon>
        <taxon>Arundo</taxon>
    </lineage>
</organism>
<sequence>MSIDQWEACFPKEELNRFDDKRLSGIAVPRFHTAGLPRKLHSSAVKTFKPVMWLMTPSQEFYIA</sequence>
<name>A0A0A9HXC2_ARUDO</name>
<protein>
    <submittedName>
        <fullName evidence="1">Uncharacterized protein</fullName>
    </submittedName>
</protein>
<reference evidence="1" key="1">
    <citation type="submission" date="2014-09" db="EMBL/GenBank/DDBJ databases">
        <authorList>
            <person name="Magalhaes I.L.F."/>
            <person name="Oliveira U."/>
            <person name="Santos F.R."/>
            <person name="Vidigal T.H.D.A."/>
            <person name="Brescovit A.D."/>
            <person name="Santos A.J."/>
        </authorList>
    </citation>
    <scope>NUCLEOTIDE SEQUENCE</scope>
    <source>
        <tissue evidence="1">Shoot tissue taken approximately 20 cm above the soil surface</tissue>
    </source>
</reference>